<evidence type="ECO:0008006" key="3">
    <source>
        <dbReference type="Google" id="ProtNLM"/>
    </source>
</evidence>
<dbReference type="InterPro" id="IPR035979">
    <property type="entry name" value="RBD_domain_sf"/>
</dbReference>
<evidence type="ECO:0000313" key="2">
    <source>
        <dbReference type="Proteomes" id="UP000287651"/>
    </source>
</evidence>
<proteinExistence type="predicted"/>
<reference evidence="1 2" key="1">
    <citation type="journal article" date="2014" name="Agronomy (Basel)">
        <title>A Draft Genome Sequence for Ensete ventricosum, the Drought-Tolerant Tree Against Hunger.</title>
        <authorList>
            <person name="Harrison J."/>
            <person name="Moore K.A."/>
            <person name="Paszkiewicz K."/>
            <person name="Jones T."/>
            <person name="Grant M."/>
            <person name="Ambacheew D."/>
            <person name="Muzemil S."/>
            <person name="Studholme D.J."/>
        </authorList>
    </citation>
    <scope>NUCLEOTIDE SEQUENCE [LARGE SCALE GENOMIC DNA]</scope>
</reference>
<dbReference type="GO" id="GO:0003676">
    <property type="term" value="F:nucleic acid binding"/>
    <property type="evidence" value="ECO:0007669"/>
    <property type="project" value="InterPro"/>
</dbReference>
<dbReference type="EMBL" id="AMZH03007229">
    <property type="protein sequence ID" value="RRT61838.1"/>
    <property type="molecule type" value="Genomic_DNA"/>
</dbReference>
<dbReference type="SUPFAM" id="SSF54928">
    <property type="entry name" value="RNA-binding domain, RBD"/>
    <property type="match status" value="1"/>
</dbReference>
<name>A0A426ZCW1_ENSVE</name>
<dbReference type="Gene3D" id="3.30.70.330">
    <property type="match status" value="1"/>
</dbReference>
<protein>
    <recommendedName>
        <fullName evidence="3">RRM domain-containing protein</fullName>
    </recommendedName>
</protein>
<gene>
    <name evidence="1" type="ORF">B296_00030849</name>
</gene>
<comment type="caution">
    <text evidence="1">The sequence shown here is derived from an EMBL/GenBank/DDBJ whole genome shotgun (WGS) entry which is preliminary data.</text>
</comment>
<sequence>MEPEDEGGTLLDPAAAEFHPAANSRLVVVAHPLQFYFPYRHPPPPQPPPAIAVALVAPPEAASRAVVLNMVPPHVGEAEVRAAMEAFGGVQAVDTVALTAQGIVTVHFYDLRSAQAAVMAFREHPATRRHFPATIAGNRAYPWGWLSDGVGSRGLTAWPTVSAQFAASGLDEPNQGTTILVLNSDPTVSCGALRQIFEAFGMDDF</sequence>
<dbReference type="Proteomes" id="UP000287651">
    <property type="component" value="Unassembled WGS sequence"/>
</dbReference>
<accession>A0A426ZCW1</accession>
<organism evidence="1 2">
    <name type="scientific">Ensete ventricosum</name>
    <name type="common">Abyssinian banana</name>
    <name type="synonym">Musa ensete</name>
    <dbReference type="NCBI Taxonomy" id="4639"/>
    <lineage>
        <taxon>Eukaryota</taxon>
        <taxon>Viridiplantae</taxon>
        <taxon>Streptophyta</taxon>
        <taxon>Embryophyta</taxon>
        <taxon>Tracheophyta</taxon>
        <taxon>Spermatophyta</taxon>
        <taxon>Magnoliopsida</taxon>
        <taxon>Liliopsida</taxon>
        <taxon>Zingiberales</taxon>
        <taxon>Musaceae</taxon>
        <taxon>Ensete</taxon>
    </lineage>
</organism>
<dbReference type="InterPro" id="IPR012677">
    <property type="entry name" value="Nucleotide-bd_a/b_plait_sf"/>
</dbReference>
<dbReference type="AlphaFoldDB" id="A0A426ZCW1"/>
<evidence type="ECO:0000313" key="1">
    <source>
        <dbReference type="EMBL" id="RRT61838.1"/>
    </source>
</evidence>